<accession>A0A9P4TVE0</accession>
<reference evidence="3" key="1">
    <citation type="journal article" date="2020" name="Stud. Mycol.">
        <title>101 Dothideomycetes genomes: a test case for predicting lifestyles and emergence of pathogens.</title>
        <authorList>
            <person name="Haridas S."/>
            <person name="Albert R."/>
            <person name="Binder M."/>
            <person name="Bloem J."/>
            <person name="Labutti K."/>
            <person name="Salamov A."/>
            <person name="Andreopoulos B."/>
            <person name="Baker S."/>
            <person name="Barry K."/>
            <person name="Bills G."/>
            <person name="Bluhm B."/>
            <person name="Cannon C."/>
            <person name="Castanera R."/>
            <person name="Culley D."/>
            <person name="Daum C."/>
            <person name="Ezra D."/>
            <person name="Gonzalez J."/>
            <person name="Henrissat B."/>
            <person name="Kuo A."/>
            <person name="Liang C."/>
            <person name="Lipzen A."/>
            <person name="Lutzoni F."/>
            <person name="Magnuson J."/>
            <person name="Mondo S."/>
            <person name="Nolan M."/>
            <person name="Ohm R."/>
            <person name="Pangilinan J."/>
            <person name="Park H.-J."/>
            <person name="Ramirez L."/>
            <person name="Alfaro M."/>
            <person name="Sun H."/>
            <person name="Tritt A."/>
            <person name="Yoshinaga Y."/>
            <person name="Zwiers L.-H."/>
            <person name="Turgeon B."/>
            <person name="Goodwin S."/>
            <person name="Spatafora J."/>
            <person name="Crous P."/>
            <person name="Grigoriev I."/>
        </authorList>
    </citation>
    <scope>NUCLEOTIDE SEQUENCE</scope>
    <source>
        <strain evidence="3">CBS 130266</strain>
    </source>
</reference>
<dbReference type="Proteomes" id="UP000800235">
    <property type="component" value="Unassembled WGS sequence"/>
</dbReference>
<comment type="caution">
    <text evidence="3">The sequence shown here is derived from an EMBL/GenBank/DDBJ whole genome shotgun (WGS) entry which is preliminary data.</text>
</comment>
<dbReference type="Pfam" id="PF26061">
    <property type="entry name" value="DUF8021"/>
    <property type="match status" value="1"/>
</dbReference>
<feature type="chain" id="PRO_5040436463" description="DUF8021 domain-containing protein" evidence="1">
    <location>
        <begin position="17"/>
        <end position="295"/>
    </location>
</feature>
<keyword evidence="1" id="KW-0732">Signal</keyword>
<dbReference type="AlphaFoldDB" id="A0A9P4TVE0"/>
<proteinExistence type="predicted"/>
<dbReference type="InterPro" id="IPR058334">
    <property type="entry name" value="DUF8021"/>
</dbReference>
<name>A0A9P4TVE0_9PEZI</name>
<dbReference type="EMBL" id="MU007077">
    <property type="protein sequence ID" value="KAF2423754.1"/>
    <property type="molecule type" value="Genomic_DNA"/>
</dbReference>
<organism evidence="3 4">
    <name type="scientific">Tothia fuscella</name>
    <dbReference type="NCBI Taxonomy" id="1048955"/>
    <lineage>
        <taxon>Eukaryota</taxon>
        <taxon>Fungi</taxon>
        <taxon>Dikarya</taxon>
        <taxon>Ascomycota</taxon>
        <taxon>Pezizomycotina</taxon>
        <taxon>Dothideomycetes</taxon>
        <taxon>Pleosporomycetidae</taxon>
        <taxon>Venturiales</taxon>
        <taxon>Cylindrosympodiaceae</taxon>
        <taxon>Tothia</taxon>
    </lineage>
</organism>
<dbReference type="OrthoDB" id="3895903at2759"/>
<sequence length="295" mass="32607">MHIPLLFSLLIPLVTSTCTRAGINSALDQFFATATSLTKQPLPLALIHKITSNGYIYQSLNATPWANISTLYTPTFKVQALDDIACQGARYTVVTQYNSSGLFPALISLRLGLEDNDGPINEIEILNVIQGDHILFSPQRFEQRTPALFNSSQTFPPGSKSTNTTILKRRDLITTANTYLEGVEKGDNKLVQAGLNCPRVSNGYQTSGHCDQGMQQFKWPVANRRWIADSETGIAFGVFIFRGALLVNNATGDYINEYIAVKDGKLREIRAVMIYSAKDIKPVWPEDASRPYAAL</sequence>
<protein>
    <recommendedName>
        <fullName evidence="2">DUF8021 domain-containing protein</fullName>
    </recommendedName>
</protein>
<evidence type="ECO:0000313" key="4">
    <source>
        <dbReference type="Proteomes" id="UP000800235"/>
    </source>
</evidence>
<evidence type="ECO:0000259" key="2">
    <source>
        <dbReference type="Pfam" id="PF26061"/>
    </source>
</evidence>
<feature type="domain" description="DUF8021" evidence="2">
    <location>
        <begin position="168"/>
        <end position="273"/>
    </location>
</feature>
<evidence type="ECO:0000313" key="3">
    <source>
        <dbReference type="EMBL" id="KAF2423754.1"/>
    </source>
</evidence>
<gene>
    <name evidence="3" type="ORF">EJ08DRAFT_723772</name>
</gene>
<feature type="signal peptide" evidence="1">
    <location>
        <begin position="1"/>
        <end position="16"/>
    </location>
</feature>
<evidence type="ECO:0000256" key="1">
    <source>
        <dbReference type="SAM" id="SignalP"/>
    </source>
</evidence>
<keyword evidence="4" id="KW-1185">Reference proteome</keyword>